<dbReference type="Pfam" id="PF01590">
    <property type="entry name" value="GAF"/>
    <property type="match status" value="1"/>
</dbReference>
<dbReference type="SUPFAM" id="SSF109604">
    <property type="entry name" value="HD-domain/PDEase-like"/>
    <property type="match status" value="1"/>
</dbReference>
<dbReference type="SUPFAM" id="SSF55073">
    <property type="entry name" value="Nucleotide cyclase"/>
    <property type="match status" value="1"/>
</dbReference>
<dbReference type="InterPro" id="IPR001610">
    <property type="entry name" value="PAC"/>
</dbReference>
<sequence>MNAPLPTNEQERLAFLREARILDTPVEVAFDDITQLAAQICGVPIAAVSLIDEERQWFKSIIGLDVTETPRDQAFCAHAILQSETLIVPNALVDERFADNPLVTTDPNIRFYAGAPLLTSDGVALGSLCVIDRVARELTEEQQAVLEMLARQVAGRIELQRRVELQKEMMAEYQQTQEALRESEARLRLALESGYFGTWGFDLKTGQSHNASTQTKALFGLPPDAPFSQTEFFKAVVREDRALVRESAQRAIESHGRSQVEFRIVWPDGSIHWLCAHATPQYDTCGDPVAVMGITQDITVRKAREAEQERLLKQAQEQADHDPLTGLWNHRAFHFRLQEETARAEREGSLLAVVMIDLNNFKFFNDVYGHAMGDHVLRQMANKLLTVCRAYDTVARFGGDEFALLLPAIDDFSQLDLEARLRSELVGISFRPMGAVTDIPITVSIGAAVLSALTMDQHDVLQRADERLRRAKMGGAVESEADLIRASMSGSVQGFSIMDALVIAVDNKDRYTRTHSEDVMVYSLMIADQLGLDEKIHRTVAVSALLHDVGKIGVPDAVLRKPGKLSEAEFETIKQHPVMGVIMVGAIPGLEDTLDAVRHHHERWDGDGYPDGLSGEAIPLIARIMAVADAFSAMTTDRPYRSGMDHEHALKILVEGQGIQWDETCVQAFLKAQQRVTR</sequence>
<dbReference type="AlphaFoldDB" id="A0A402D799"/>
<dbReference type="EMBL" id="AP025739">
    <property type="protein sequence ID" value="BDI33960.1"/>
    <property type="molecule type" value="Genomic_DNA"/>
</dbReference>
<dbReference type="SMART" id="SM00471">
    <property type="entry name" value="HDc"/>
    <property type="match status" value="1"/>
</dbReference>
<dbReference type="InterPro" id="IPR000160">
    <property type="entry name" value="GGDEF_dom"/>
</dbReference>
<dbReference type="Pfam" id="PF00990">
    <property type="entry name" value="GGDEF"/>
    <property type="match status" value="1"/>
</dbReference>
<accession>A0A402D799</accession>
<evidence type="ECO:0000313" key="2">
    <source>
        <dbReference type="Proteomes" id="UP000287394"/>
    </source>
</evidence>
<dbReference type="InterPro" id="IPR003607">
    <property type="entry name" value="HD/PDEase_dom"/>
</dbReference>
<dbReference type="InterPro" id="IPR006674">
    <property type="entry name" value="HD_domain"/>
</dbReference>
<dbReference type="SUPFAM" id="SSF55781">
    <property type="entry name" value="GAF domain-like"/>
    <property type="match status" value="1"/>
</dbReference>
<dbReference type="SMART" id="SM00267">
    <property type="entry name" value="GGDEF"/>
    <property type="match status" value="1"/>
</dbReference>
<dbReference type="FunFam" id="3.30.70.270:FF:000001">
    <property type="entry name" value="Diguanylate cyclase domain protein"/>
    <property type="match status" value="1"/>
</dbReference>
<dbReference type="InterPro" id="IPR013655">
    <property type="entry name" value="PAS_fold_3"/>
</dbReference>
<dbReference type="SMART" id="SM00065">
    <property type="entry name" value="GAF"/>
    <property type="match status" value="1"/>
</dbReference>
<dbReference type="Pfam" id="PF13487">
    <property type="entry name" value="HD_5"/>
    <property type="match status" value="1"/>
</dbReference>
<dbReference type="PROSITE" id="PS51832">
    <property type="entry name" value="HD_GYP"/>
    <property type="match status" value="1"/>
</dbReference>
<dbReference type="Proteomes" id="UP000287394">
    <property type="component" value="Chromosome"/>
</dbReference>
<dbReference type="InterPro" id="IPR000700">
    <property type="entry name" value="PAS-assoc_C"/>
</dbReference>
<dbReference type="Gene3D" id="2.10.70.100">
    <property type="match status" value="1"/>
</dbReference>
<dbReference type="PANTHER" id="PTHR43155">
    <property type="entry name" value="CYCLIC DI-GMP PHOSPHODIESTERASE PA4108-RELATED"/>
    <property type="match status" value="1"/>
</dbReference>
<dbReference type="InterPro" id="IPR029016">
    <property type="entry name" value="GAF-like_dom_sf"/>
</dbReference>
<dbReference type="Gene3D" id="1.10.3210.10">
    <property type="entry name" value="Hypothetical protein af1432"/>
    <property type="match status" value="1"/>
</dbReference>
<dbReference type="InterPro" id="IPR000014">
    <property type="entry name" value="PAS"/>
</dbReference>
<dbReference type="KEGG" id="ccot:CCAX7_60110"/>
<dbReference type="Gene3D" id="3.30.450.20">
    <property type="entry name" value="PAS domain"/>
    <property type="match status" value="1"/>
</dbReference>
<dbReference type="CDD" id="cd01949">
    <property type="entry name" value="GGDEF"/>
    <property type="match status" value="1"/>
</dbReference>
<dbReference type="InterPro" id="IPR029787">
    <property type="entry name" value="Nucleotide_cyclase"/>
</dbReference>
<dbReference type="SMART" id="SM00086">
    <property type="entry name" value="PAC"/>
    <property type="match status" value="1"/>
</dbReference>
<evidence type="ECO:0000313" key="1">
    <source>
        <dbReference type="EMBL" id="BDI33960.1"/>
    </source>
</evidence>
<dbReference type="PROSITE" id="PS50113">
    <property type="entry name" value="PAC"/>
    <property type="match status" value="1"/>
</dbReference>
<dbReference type="SUPFAM" id="SSF55785">
    <property type="entry name" value="PYP-like sensor domain (PAS domain)"/>
    <property type="match status" value="1"/>
</dbReference>
<dbReference type="PROSITE" id="PS50112">
    <property type="entry name" value="PAS"/>
    <property type="match status" value="1"/>
</dbReference>
<reference evidence="1 2" key="1">
    <citation type="journal article" date="2019" name="Int. J. Syst. Evol. Microbiol.">
        <title>Capsulimonas corticalis gen. nov., sp. nov., an aerobic capsulated bacterium, of a novel bacterial order, Capsulimonadales ord. nov., of the class Armatimonadia of the phylum Armatimonadetes.</title>
        <authorList>
            <person name="Li J."/>
            <person name="Kudo C."/>
            <person name="Tonouchi A."/>
        </authorList>
    </citation>
    <scope>NUCLEOTIDE SEQUENCE [LARGE SCALE GENOMIC DNA]</scope>
    <source>
        <strain evidence="1 2">AX-7</strain>
    </source>
</reference>
<dbReference type="Gene3D" id="3.30.450.40">
    <property type="match status" value="1"/>
</dbReference>
<dbReference type="InterPro" id="IPR003018">
    <property type="entry name" value="GAF"/>
</dbReference>
<dbReference type="RefSeq" id="WP_119325322.1">
    <property type="nucleotide sequence ID" value="NZ_AP025739.1"/>
</dbReference>
<dbReference type="NCBIfam" id="TIGR00229">
    <property type="entry name" value="sensory_box"/>
    <property type="match status" value="1"/>
</dbReference>
<dbReference type="NCBIfam" id="TIGR00254">
    <property type="entry name" value="GGDEF"/>
    <property type="match status" value="1"/>
</dbReference>
<dbReference type="PANTHER" id="PTHR43155:SF2">
    <property type="entry name" value="CYCLIC DI-GMP PHOSPHODIESTERASE PA4108"/>
    <property type="match status" value="1"/>
</dbReference>
<dbReference type="InterPro" id="IPR043128">
    <property type="entry name" value="Rev_trsase/Diguanyl_cyclase"/>
</dbReference>
<dbReference type="OrthoDB" id="5571399at2"/>
<proteinExistence type="predicted"/>
<dbReference type="CDD" id="cd00077">
    <property type="entry name" value="HDc"/>
    <property type="match status" value="1"/>
</dbReference>
<gene>
    <name evidence="1" type="ORF">CCAX7_60110</name>
</gene>
<dbReference type="InterPro" id="IPR037522">
    <property type="entry name" value="HD_GYP_dom"/>
</dbReference>
<keyword evidence="2" id="KW-1185">Reference proteome</keyword>
<protein>
    <submittedName>
        <fullName evidence="1">Uncharacterized protein</fullName>
    </submittedName>
</protein>
<organism evidence="1 2">
    <name type="scientific">Capsulimonas corticalis</name>
    <dbReference type="NCBI Taxonomy" id="2219043"/>
    <lineage>
        <taxon>Bacteria</taxon>
        <taxon>Bacillati</taxon>
        <taxon>Armatimonadota</taxon>
        <taxon>Armatimonadia</taxon>
        <taxon>Capsulimonadales</taxon>
        <taxon>Capsulimonadaceae</taxon>
        <taxon>Capsulimonas</taxon>
    </lineage>
</organism>
<dbReference type="CDD" id="cd00130">
    <property type="entry name" value="PAS"/>
    <property type="match status" value="1"/>
</dbReference>
<dbReference type="Gene3D" id="3.30.70.270">
    <property type="match status" value="1"/>
</dbReference>
<dbReference type="PROSITE" id="PS50887">
    <property type="entry name" value="GGDEF"/>
    <property type="match status" value="1"/>
</dbReference>
<dbReference type="Pfam" id="PF08447">
    <property type="entry name" value="PAS_3"/>
    <property type="match status" value="1"/>
</dbReference>
<dbReference type="PROSITE" id="PS51831">
    <property type="entry name" value="HD"/>
    <property type="match status" value="1"/>
</dbReference>
<dbReference type="InterPro" id="IPR035965">
    <property type="entry name" value="PAS-like_dom_sf"/>
</dbReference>
<name>A0A402D799_9BACT</name>